<name>A0A177E5Z8_9BACT</name>
<dbReference type="GO" id="GO:0006412">
    <property type="term" value="P:translation"/>
    <property type="evidence" value="ECO:0007669"/>
    <property type="project" value="UniProtKB-UniRule"/>
</dbReference>
<dbReference type="InterPro" id="IPR023591">
    <property type="entry name" value="Ribosomal_uS2_flav_dom_sf"/>
</dbReference>
<dbReference type="Gene3D" id="3.40.50.10490">
    <property type="entry name" value="Glucose-6-phosphate isomerase like protein, domain 1"/>
    <property type="match status" value="1"/>
</dbReference>
<dbReference type="GO" id="GO:0003735">
    <property type="term" value="F:structural constituent of ribosome"/>
    <property type="evidence" value="ECO:0007669"/>
    <property type="project" value="InterPro"/>
</dbReference>
<dbReference type="GO" id="GO:0022627">
    <property type="term" value="C:cytosolic small ribosomal subunit"/>
    <property type="evidence" value="ECO:0007669"/>
    <property type="project" value="TreeGrafter"/>
</dbReference>
<evidence type="ECO:0000313" key="8">
    <source>
        <dbReference type="Proteomes" id="UP000076964"/>
    </source>
</evidence>
<keyword evidence="2 5" id="KW-0689">Ribosomal protein</keyword>
<accession>A0A177E5Z8</accession>
<dbReference type="Gene3D" id="1.10.287.610">
    <property type="entry name" value="Helix hairpin bin"/>
    <property type="match status" value="1"/>
</dbReference>
<dbReference type="Proteomes" id="UP000076964">
    <property type="component" value="Unassembled WGS sequence"/>
</dbReference>
<evidence type="ECO:0000256" key="2">
    <source>
        <dbReference type="ARBA" id="ARBA00022980"/>
    </source>
</evidence>
<evidence type="ECO:0000256" key="4">
    <source>
        <dbReference type="ARBA" id="ARBA00035256"/>
    </source>
</evidence>
<dbReference type="PANTHER" id="PTHR12534">
    <property type="entry name" value="30S RIBOSOMAL PROTEIN S2 PROKARYOTIC AND ORGANELLAR"/>
    <property type="match status" value="1"/>
</dbReference>
<dbReference type="PRINTS" id="PR00395">
    <property type="entry name" value="RIBOSOMALS2"/>
</dbReference>
<dbReference type="PANTHER" id="PTHR12534:SF0">
    <property type="entry name" value="SMALL RIBOSOMAL SUBUNIT PROTEIN US2M"/>
    <property type="match status" value="1"/>
</dbReference>
<dbReference type="OrthoDB" id="9808036at2"/>
<dbReference type="FunFam" id="1.10.287.610:FF:000001">
    <property type="entry name" value="30S ribosomal protein S2"/>
    <property type="match status" value="1"/>
</dbReference>
<dbReference type="STRING" id="1795632.TH606_08480"/>
<dbReference type="NCBIfam" id="TIGR01011">
    <property type="entry name" value="rpsB_bact"/>
    <property type="match status" value="1"/>
</dbReference>
<dbReference type="SUPFAM" id="SSF52313">
    <property type="entry name" value="Ribosomal protein S2"/>
    <property type="match status" value="1"/>
</dbReference>
<comment type="caution">
    <text evidence="7">The sequence shown here is derived from an EMBL/GenBank/DDBJ whole genome shotgun (WGS) entry which is preliminary data.</text>
</comment>
<gene>
    <name evidence="5" type="primary">rpsB</name>
    <name evidence="7" type="ORF">TH606_08480</name>
</gene>
<reference evidence="7 8" key="1">
    <citation type="submission" date="2016-02" db="EMBL/GenBank/DDBJ databases">
        <title>Draft genome sequence of Thermodesulfatator sp. S606.</title>
        <authorList>
            <person name="Lai Q."/>
            <person name="Cao J."/>
            <person name="Dupont S."/>
            <person name="Shao Z."/>
            <person name="Jebbar M."/>
            <person name="Alain K."/>
        </authorList>
    </citation>
    <scope>NUCLEOTIDE SEQUENCE [LARGE SCALE GENOMIC DNA]</scope>
    <source>
        <strain evidence="7 8">S606</strain>
    </source>
</reference>
<organism evidence="7 8">
    <name type="scientific">Thermodesulfatator autotrophicus</name>
    <dbReference type="NCBI Taxonomy" id="1795632"/>
    <lineage>
        <taxon>Bacteria</taxon>
        <taxon>Pseudomonadati</taxon>
        <taxon>Thermodesulfobacteriota</taxon>
        <taxon>Thermodesulfobacteria</taxon>
        <taxon>Thermodesulfobacteriales</taxon>
        <taxon>Thermodesulfatatoraceae</taxon>
        <taxon>Thermodesulfatator</taxon>
    </lineage>
</organism>
<keyword evidence="8" id="KW-1185">Reference proteome</keyword>
<dbReference type="InterPro" id="IPR018130">
    <property type="entry name" value="Ribosomal_uS2_CS"/>
</dbReference>
<proteinExistence type="inferred from homology"/>
<dbReference type="PROSITE" id="PS00962">
    <property type="entry name" value="RIBOSOMAL_S2_1"/>
    <property type="match status" value="1"/>
</dbReference>
<dbReference type="HAMAP" id="MF_00291_B">
    <property type="entry name" value="Ribosomal_uS2_B"/>
    <property type="match status" value="1"/>
</dbReference>
<keyword evidence="3 5" id="KW-0687">Ribonucleoprotein</keyword>
<feature type="region of interest" description="Disordered" evidence="6">
    <location>
        <begin position="264"/>
        <end position="283"/>
    </location>
</feature>
<evidence type="ECO:0000256" key="1">
    <source>
        <dbReference type="ARBA" id="ARBA00006242"/>
    </source>
</evidence>
<dbReference type="RefSeq" id="WP_068542902.1">
    <property type="nucleotide sequence ID" value="NZ_LSFI01000039.1"/>
</dbReference>
<dbReference type="AlphaFoldDB" id="A0A177E5Z8"/>
<comment type="similarity">
    <text evidence="1 5">Belongs to the universal ribosomal protein uS2 family.</text>
</comment>
<protein>
    <recommendedName>
        <fullName evidence="4 5">Small ribosomal subunit protein uS2</fullName>
    </recommendedName>
</protein>
<dbReference type="CDD" id="cd01425">
    <property type="entry name" value="RPS2"/>
    <property type="match status" value="1"/>
</dbReference>
<dbReference type="InterPro" id="IPR005706">
    <property type="entry name" value="Ribosomal_uS2_bac/mit/plastid"/>
</dbReference>
<dbReference type="Pfam" id="PF00318">
    <property type="entry name" value="Ribosomal_S2"/>
    <property type="match status" value="1"/>
</dbReference>
<evidence type="ECO:0000313" key="7">
    <source>
        <dbReference type="EMBL" id="OAG27136.1"/>
    </source>
</evidence>
<evidence type="ECO:0000256" key="6">
    <source>
        <dbReference type="SAM" id="MobiDB-lite"/>
    </source>
</evidence>
<evidence type="ECO:0000256" key="5">
    <source>
        <dbReference type="HAMAP-Rule" id="MF_00291"/>
    </source>
</evidence>
<sequence>MSRLTMKQLLEAGVHFGHQTRRWNPKMKPFIFGERNGIHIIDLQQTVKLFDVAYDFLVDTVANGGKVLFVGTKRQAQDTIKEEAERCGMFYVNHRWLGGTLTNFRTIRRSIEKLKQLEEWFEDGTIERFPKKERLKLERLKQKLERNLGGIKDMEDLPQAIYIVDPKKEHIAVLEARKLGIPIVAIVDTNCDPDLIDYIIPGNDDAIRAIKLITSRLADACLEGKSLWEEKLQAETDKEIEAEMLEEAEAGPEEAEKLAEEIVSEALAEAEAETSTQEETTQQ</sequence>
<evidence type="ECO:0000256" key="3">
    <source>
        <dbReference type="ARBA" id="ARBA00023274"/>
    </source>
</evidence>
<dbReference type="EMBL" id="LSFI01000039">
    <property type="protein sequence ID" value="OAG27136.1"/>
    <property type="molecule type" value="Genomic_DNA"/>
</dbReference>
<dbReference type="InterPro" id="IPR001865">
    <property type="entry name" value="Ribosomal_uS2"/>
</dbReference>